<keyword evidence="2" id="KW-1185">Reference proteome</keyword>
<dbReference type="Gene3D" id="3.40.1620.10">
    <property type="entry name" value="YefM-like domain"/>
    <property type="match status" value="1"/>
</dbReference>
<dbReference type="Proteomes" id="UP001180724">
    <property type="component" value="Unassembled WGS sequence"/>
</dbReference>
<reference evidence="1" key="1">
    <citation type="submission" date="2024-05" db="EMBL/GenBank/DDBJ databases">
        <title>30 novel species of actinomycetes from the DSMZ collection.</title>
        <authorList>
            <person name="Nouioui I."/>
        </authorList>
    </citation>
    <scope>NUCLEOTIDE SEQUENCE</scope>
    <source>
        <strain evidence="1">DSM 40712</strain>
    </source>
</reference>
<organism evidence="1 2">
    <name type="scientific">Streptomyces lancefieldiae</name>
    <dbReference type="NCBI Taxonomy" id="3075520"/>
    <lineage>
        <taxon>Bacteria</taxon>
        <taxon>Bacillati</taxon>
        <taxon>Actinomycetota</taxon>
        <taxon>Actinomycetes</taxon>
        <taxon>Kitasatosporales</taxon>
        <taxon>Streptomycetaceae</taxon>
        <taxon>Streptomyces</taxon>
    </lineage>
</organism>
<protein>
    <submittedName>
        <fullName evidence="1">Type II toxin-antitoxin system prevent-host-death family antitoxin</fullName>
    </submittedName>
</protein>
<proteinExistence type="predicted"/>
<name>A0ABU3AJ26_9ACTN</name>
<accession>A0ABU3AJ26</accession>
<evidence type="ECO:0000313" key="2">
    <source>
        <dbReference type="Proteomes" id="UP001180724"/>
    </source>
</evidence>
<evidence type="ECO:0000313" key="1">
    <source>
        <dbReference type="EMBL" id="MDT0609989.1"/>
    </source>
</evidence>
<comment type="caution">
    <text evidence="1">The sequence shown here is derived from an EMBL/GenBank/DDBJ whole genome shotgun (WGS) entry which is preliminary data.</text>
</comment>
<dbReference type="EMBL" id="JAVRFH010000005">
    <property type="protein sequence ID" value="MDT0609989.1"/>
    <property type="molecule type" value="Genomic_DNA"/>
</dbReference>
<sequence>MTEMTISESASRLEELVRRVADSRELIALTDEGRVTALLVAPQVIEDLEDSVAVAGYRRRKAEGTLTEGIPHAEVGRILGLRP</sequence>
<gene>
    <name evidence="1" type="ORF">RM812_07070</name>
</gene>
<dbReference type="RefSeq" id="WP_311571531.1">
    <property type="nucleotide sequence ID" value="NZ_JAVRFH010000005.1"/>
</dbReference>